<keyword evidence="1" id="KW-0472">Membrane</keyword>
<proteinExistence type="predicted"/>
<feature type="domain" description="G" evidence="2">
    <location>
        <begin position="61"/>
        <end position="166"/>
    </location>
</feature>
<name>A0ABW0IE09_9BACT</name>
<protein>
    <submittedName>
        <fullName evidence="3">GTPase</fullName>
    </submittedName>
</protein>
<dbReference type="CDD" id="cd00882">
    <property type="entry name" value="Ras_like_GTPase"/>
    <property type="match status" value="1"/>
</dbReference>
<comment type="caution">
    <text evidence="3">The sequence shown here is derived from an EMBL/GenBank/DDBJ whole genome shotgun (WGS) entry which is preliminary data.</text>
</comment>
<dbReference type="Pfam" id="PF01926">
    <property type="entry name" value="MMR_HSR1"/>
    <property type="match status" value="1"/>
</dbReference>
<dbReference type="RefSeq" id="WP_379848394.1">
    <property type="nucleotide sequence ID" value="NZ_JBHSMA010000006.1"/>
</dbReference>
<sequence length="410" mass="45941">MEYNQMKDEMALLQEELQKGLNDMLANVGNKLSTTEKASIQQEVDEIIELIERLKTGLIWIALFGRTSVGKSALANSIIGEDIHQVGVEHDLTDKATPYRKEPWMIVDVPGILGKKVNAETALEEARKAHGHIFVVEEEPFDLEIELFDLVSSHMPDAPRVVFVNKFDRLQHMTKHDRETVIRRVKEKMRKYVKRDEDIVFGSAQLKDYEKDEMVRQKLPQLEERLYADAGTLGQIINVYDPAKRAANLSHSINNKIVEVRRKVARRVIQAFAIGAVGGGIIPFDSLLVAPALYASLTYALVKIMGGKEPVNFDKGKMSLDIIKVCASVLGAEFVAVAALETITSALGPIGWMIDWAALSFYKYKRTLIFGEATLLYIANGFTFGNDARAAIEKAKEEASKHYASFSKRK</sequence>
<feature type="transmembrane region" description="Helical" evidence="1">
    <location>
        <begin position="264"/>
        <end position="282"/>
    </location>
</feature>
<dbReference type="EMBL" id="JBHSMA010000006">
    <property type="protein sequence ID" value="MFC5411501.1"/>
    <property type="molecule type" value="Genomic_DNA"/>
</dbReference>
<evidence type="ECO:0000313" key="4">
    <source>
        <dbReference type="Proteomes" id="UP001596106"/>
    </source>
</evidence>
<keyword evidence="1" id="KW-0812">Transmembrane</keyword>
<evidence type="ECO:0000256" key="1">
    <source>
        <dbReference type="SAM" id="Phobius"/>
    </source>
</evidence>
<dbReference type="InterPro" id="IPR027417">
    <property type="entry name" value="P-loop_NTPase"/>
</dbReference>
<accession>A0ABW0IE09</accession>
<gene>
    <name evidence="3" type="ORF">ACFPMF_19425</name>
</gene>
<reference evidence="4" key="1">
    <citation type="journal article" date="2019" name="Int. J. Syst. Evol. Microbiol.">
        <title>The Global Catalogue of Microorganisms (GCM) 10K type strain sequencing project: providing services to taxonomists for standard genome sequencing and annotation.</title>
        <authorList>
            <consortium name="The Broad Institute Genomics Platform"/>
            <consortium name="The Broad Institute Genome Sequencing Center for Infectious Disease"/>
            <person name="Wu L."/>
            <person name="Ma J."/>
        </authorList>
    </citation>
    <scope>NUCLEOTIDE SEQUENCE [LARGE SCALE GENOMIC DNA]</scope>
    <source>
        <strain evidence="4">CCUG 55250</strain>
    </source>
</reference>
<organism evidence="3 4">
    <name type="scientific">Larkinella bovis</name>
    <dbReference type="NCBI Taxonomy" id="683041"/>
    <lineage>
        <taxon>Bacteria</taxon>
        <taxon>Pseudomonadati</taxon>
        <taxon>Bacteroidota</taxon>
        <taxon>Cytophagia</taxon>
        <taxon>Cytophagales</taxon>
        <taxon>Spirosomataceae</taxon>
        <taxon>Larkinella</taxon>
    </lineage>
</organism>
<evidence type="ECO:0000259" key="2">
    <source>
        <dbReference type="Pfam" id="PF01926"/>
    </source>
</evidence>
<dbReference type="InterPro" id="IPR006073">
    <property type="entry name" value="GTP-bd"/>
</dbReference>
<evidence type="ECO:0000313" key="3">
    <source>
        <dbReference type="EMBL" id="MFC5411501.1"/>
    </source>
</evidence>
<dbReference type="SUPFAM" id="SSF52540">
    <property type="entry name" value="P-loop containing nucleoside triphosphate hydrolases"/>
    <property type="match status" value="1"/>
</dbReference>
<keyword evidence="1" id="KW-1133">Transmembrane helix</keyword>
<dbReference type="Gene3D" id="3.40.50.300">
    <property type="entry name" value="P-loop containing nucleotide triphosphate hydrolases"/>
    <property type="match status" value="1"/>
</dbReference>
<dbReference type="Proteomes" id="UP001596106">
    <property type="component" value="Unassembled WGS sequence"/>
</dbReference>
<keyword evidence="4" id="KW-1185">Reference proteome</keyword>